<proteinExistence type="predicted"/>
<accession>A0A1L5PAT7</accession>
<evidence type="ECO:0000313" key="2">
    <source>
        <dbReference type="Proteomes" id="UP000185109"/>
    </source>
</evidence>
<dbReference type="AlphaFoldDB" id="A0A1L5PAT7"/>
<sequence>MPRRADDRARFIVGQDCRGCWVVRDHLEHVGGIFISRSAAYQFALHQAADDQAQVRLAENDEVIELW</sequence>
<evidence type="ECO:0000313" key="1">
    <source>
        <dbReference type="EMBL" id="APO77222.1"/>
    </source>
</evidence>
<evidence type="ECO:0008006" key="3">
    <source>
        <dbReference type="Google" id="ProtNLM"/>
    </source>
</evidence>
<geneLocation type="plasmid" evidence="2">
    <name>prsp8c3a</name>
</geneLocation>
<organism evidence="1 2">
    <name type="scientific">Rhizobium etli 8C-3</name>
    <dbReference type="NCBI Taxonomy" id="538025"/>
    <lineage>
        <taxon>Bacteria</taxon>
        <taxon>Pseudomonadati</taxon>
        <taxon>Pseudomonadota</taxon>
        <taxon>Alphaproteobacteria</taxon>
        <taxon>Hyphomicrobiales</taxon>
        <taxon>Rhizobiaceae</taxon>
        <taxon>Rhizobium/Agrobacterium group</taxon>
        <taxon>Rhizobium</taxon>
    </lineage>
</organism>
<dbReference type="Proteomes" id="UP000185109">
    <property type="component" value="Plasmid pRsp8C3a"/>
</dbReference>
<keyword evidence="1" id="KW-0614">Plasmid</keyword>
<name>A0A1L5PAT7_RHIET</name>
<protein>
    <recommendedName>
        <fullName evidence="3">DUF2188 domain-containing protein</fullName>
    </recommendedName>
</protein>
<gene>
    <name evidence="1" type="ORF">AM571_PA00341</name>
</gene>
<reference evidence="1 2" key="1">
    <citation type="submission" date="2016-09" db="EMBL/GenBank/DDBJ databases">
        <title>The complete genome sequences of Rhizobium gallicum, symbiovars gallicum and phaseoli, symbionts associated to common bean (Phaseolus vulgaris).</title>
        <authorList>
            <person name="Bustos P."/>
            <person name="Santamaria R.I."/>
            <person name="Perez-Carrascal O.M."/>
            <person name="Juarez S."/>
            <person name="Lozano L."/>
            <person name="Martinez-Flores I."/>
            <person name="Martinez-Romero E."/>
            <person name="Cevallos M."/>
            <person name="Romero D."/>
            <person name="Davila G."/>
            <person name="Gonzalez V."/>
        </authorList>
    </citation>
    <scope>NUCLEOTIDE SEQUENCE [LARGE SCALE GENOMIC DNA]</scope>
    <source>
        <strain evidence="1 2">8C-3</strain>
        <plasmid evidence="2">Plasmid prsp8c3a</plasmid>
    </source>
</reference>
<dbReference type="EMBL" id="CP017242">
    <property type="protein sequence ID" value="APO77222.1"/>
    <property type="molecule type" value="Genomic_DNA"/>
</dbReference>